<protein>
    <submittedName>
        <fullName evidence="1">Uncharacterized protein</fullName>
    </submittedName>
</protein>
<proteinExistence type="predicted"/>
<dbReference type="EMBL" id="MEVA01000006">
    <property type="protein sequence ID" value="OGC47573.1"/>
    <property type="molecule type" value="Genomic_DNA"/>
</dbReference>
<accession>A0A1F4UTQ2</accession>
<evidence type="ECO:0000313" key="1">
    <source>
        <dbReference type="EMBL" id="OGC47573.1"/>
    </source>
</evidence>
<name>A0A1F4UTQ2_UNCKA</name>
<gene>
    <name evidence="1" type="ORF">A2886_02175</name>
</gene>
<sequence length="68" mass="7561">MGENLTSGLIAIEIRELSAGLVFYKQIDGGRHGNFQENAVNRQFAVGQQYLAEFTATESEPYTLKPIQ</sequence>
<comment type="caution">
    <text evidence="1">The sequence shown here is derived from an EMBL/GenBank/DDBJ whole genome shotgun (WGS) entry which is preliminary data.</text>
</comment>
<evidence type="ECO:0000313" key="2">
    <source>
        <dbReference type="Proteomes" id="UP000176608"/>
    </source>
</evidence>
<organism evidence="1 2">
    <name type="scientific">candidate division WWE3 bacterium RIFCSPHIGHO2_01_FULL_42_13</name>
    <dbReference type="NCBI Taxonomy" id="1802617"/>
    <lineage>
        <taxon>Bacteria</taxon>
        <taxon>Katanobacteria</taxon>
    </lineage>
</organism>
<reference evidence="1 2" key="1">
    <citation type="journal article" date="2016" name="Nat. Commun.">
        <title>Thousands of microbial genomes shed light on interconnected biogeochemical processes in an aquifer system.</title>
        <authorList>
            <person name="Anantharaman K."/>
            <person name="Brown C.T."/>
            <person name="Hug L.A."/>
            <person name="Sharon I."/>
            <person name="Castelle C.J."/>
            <person name="Probst A.J."/>
            <person name="Thomas B.C."/>
            <person name="Singh A."/>
            <person name="Wilkins M.J."/>
            <person name="Karaoz U."/>
            <person name="Brodie E.L."/>
            <person name="Williams K.H."/>
            <person name="Hubbard S.S."/>
            <person name="Banfield J.F."/>
        </authorList>
    </citation>
    <scope>NUCLEOTIDE SEQUENCE [LARGE SCALE GENOMIC DNA]</scope>
</reference>
<dbReference type="AlphaFoldDB" id="A0A1F4UTQ2"/>
<dbReference type="Proteomes" id="UP000176608">
    <property type="component" value="Unassembled WGS sequence"/>
</dbReference>